<accession>F4PRT9</accession>
<dbReference type="KEGG" id="dfa:DFA_01256"/>
<keyword evidence="3" id="KW-1185">Reference proteome</keyword>
<feature type="compositionally biased region" description="Basic and acidic residues" evidence="1">
    <location>
        <begin position="1"/>
        <end position="14"/>
    </location>
</feature>
<sequence>MALNKYIDHSREELESNDQQHQQGAGRSLKLSTIFKIEDFIPEAFKILVIGQVAVGKTTIVSKLTHGSFPFDKEKTHKPTVCQSMYLEIF</sequence>
<dbReference type="RefSeq" id="XP_004359225.1">
    <property type="nucleotide sequence ID" value="XM_004359168.1"/>
</dbReference>
<organism evidence="2 3">
    <name type="scientific">Cavenderia fasciculata</name>
    <name type="common">Slime mold</name>
    <name type="synonym">Dictyostelium fasciculatum</name>
    <dbReference type="NCBI Taxonomy" id="261658"/>
    <lineage>
        <taxon>Eukaryota</taxon>
        <taxon>Amoebozoa</taxon>
        <taxon>Evosea</taxon>
        <taxon>Eumycetozoa</taxon>
        <taxon>Dictyostelia</taxon>
        <taxon>Acytosteliales</taxon>
        <taxon>Cavenderiaceae</taxon>
        <taxon>Cavenderia</taxon>
    </lineage>
</organism>
<dbReference type="GeneID" id="14873528"/>
<name>F4PRT9_CACFS</name>
<dbReference type="EMBL" id="GL883010">
    <property type="protein sequence ID" value="EGG21375.1"/>
    <property type="molecule type" value="Genomic_DNA"/>
</dbReference>
<protein>
    <submittedName>
        <fullName evidence="2">Uncharacterized protein</fullName>
    </submittedName>
</protein>
<feature type="region of interest" description="Disordered" evidence="1">
    <location>
        <begin position="1"/>
        <end position="26"/>
    </location>
</feature>
<gene>
    <name evidence="2" type="ORF">DFA_01256</name>
</gene>
<dbReference type="SUPFAM" id="SSF52540">
    <property type="entry name" value="P-loop containing nucleoside triphosphate hydrolases"/>
    <property type="match status" value="1"/>
</dbReference>
<reference evidence="3" key="1">
    <citation type="journal article" date="2011" name="Genome Res.">
        <title>Phylogeny-wide analysis of social amoeba genomes highlights ancient origins for complex intercellular communication.</title>
        <authorList>
            <person name="Heidel A.J."/>
            <person name="Lawal H.M."/>
            <person name="Felder M."/>
            <person name="Schilde C."/>
            <person name="Helps N.R."/>
            <person name="Tunggal B."/>
            <person name="Rivero F."/>
            <person name="John U."/>
            <person name="Schleicher M."/>
            <person name="Eichinger L."/>
            <person name="Platzer M."/>
            <person name="Noegel A.A."/>
            <person name="Schaap P."/>
            <person name="Gloeckner G."/>
        </authorList>
    </citation>
    <scope>NUCLEOTIDE SEQUENCE [LARGE SCALE GENOMIC DNA]</scope>
    <source>
        <strain evidence="3">SH3</strain>
    </source>
</reference>
<evidence type="ECO:0000313" key="3">
    <source>
        <dbReference type="Proteomes" id="UP000007797"/>
    </source>
</evidence>
<dbReference type="Proteomes" id="UP000007797">
    <property type="component" value="Unassembled WGS sequence"/>
</dbReference>
<dbReference type="InterPro" id="IPR027417">
    <property type="entry name" value="P-loop_NTPase"/>
</dbReference>
<evidence type="ECO:0000256" key="1">
    <source>
        <dbReference type="SAM" id="MobiDB-lite"/>
    </source>
</evidence>
<dbReference type="Gene3D" id="3.40.50.300">
    <property type="entry name" value="P-loop containing nucleotide triphosphate hydrolases"/>
    <property type="match status" value="1"/>
</dbReference>
<dbReference type="AlphaFoldDB" id="F4PRT9"/>
<evidence type="ECO:0000313" key="2">
    <source>
        <dbReference type="EMBL" id="EGG21375.1"/>
    </source>
</evidence>
<proteinExistence type="predicted"/>